<proteinExistence type="predicted"/>
<comment type="caution">
    <text evidence="2">The sequence shown here is derived from an EMBL/GenBank/DDBJ whole genome shotgun (WGS) entry which is preliminary data.</text>
</comment>
<sequence length="162" mass="18264">MARGMKTHGGSTDSCLNHGRNDCEGRLQRYRRTCSSRPLVSSEARTQQVMPLNWTTGSRVTLGNGNCNSSDDHFKSKSGLDTVGEMNWDECPLLLIEGHEDCEREMEKELSVIPEPLVEISGEDEEVDESEVEGVEKDEEAEEDDREDDNDDCANLLVRLEW</sequence>
<keyword evidence="3" id="KW-1185">Reference proteome</keyword>
<dbReference type="EMBL" id="CALTRL010000028">
    <property type="protein sequence ID" value="CAH7666049.1"/>
    <property type="molecule type" value="Genomic_DNA"/>
</dbReference>
<gene>
    <name evidence="2" type="ORF">PPACK8108_LOCUS366</name>
</gene>
<reference evidence="2" key="1">
    <citation type="submission" date="2022-06" db="EMBL/GenBank/DDBJ databases">
        <authorList>
            <consortium name="SYNGENTA / RWTH Aachen University"/>
        </authorList>
    </citation>
    <scope>NUCLEOTIDE SEQUENCE</scope>
</reference>
<dbReference type="AlphaFoldDB" id="A0AAV0AFN0"/>
<evidence type="ECO:0000256" key="1">
    <source>
        <dbReference type="SAM" id="MobiDB-lite"/>
    </source>
</evidence>
<accession>A0AAV0AFN0</accession>
<feature type="compositionally biased region" description="Acidic residues" evidence="1">
    <location>
        <begin position="121"/>
        <end position="152"/>
    </location>
</feature>
<name>A0AAV0AFN0_PHAPC</name>
<protein>
    <submittedName>
        <fullName evidence="2">Uncharacterized protein</fullName>
    </submittedName>
</protein>
<dbReference type="Proteomes" id="UP001153365">
    <property type="component" value="Unassembled WGS sequence"/>
</dbReference>
<evidence type="ECO:0000313" key="3">
    <source>
        <dbReference type="Proteomes" id="UP001153365"/>
    </source>
</evidence>
<evidence type="ECO:0000313" key="2">
    <source>
        <dbReference type="EMBL" id="CAH7666049.1"/>
    </source>
</evidence>
<organism evidence="2 3">
    <name type="scientific">Phakopsora pachyrhizi</name>
    <name type="common">Asian soybean rust disease fungus</name>
    <dbReference type="NCBI Taxonomy" id="170000"/>
    <lineage>
        <taxon>Eukaryota</taxon>
        <taxon>Fungi</taxon>
        <taxon>Dikarya</taxon>
        <taxon>Basidiomycota</taxon>
        <taxon>Pucciniomycotina</taxon>
        <taxon>Pucciniomycetes</taxon>
        <taxon>Pucciniales</taxon>
        <taxon>Phakopsoraceae</taxon>
        <taxon>Phakopsora</taxon>
    </lineage>
</organism>
<feature type="region of interest" description="Disordered" evidence="1">
    <location>
        <begin position="119"/>
        <end position="152"/>
    </location>
</feature>